<dbReference type="PROSITE" id="PS00582">
    <property type="entry name" value="RIBOSOMAL_L33"/>
    <property type="match status" value="1"/>
</dbReference>
<dbReference type="InterPro" id="IPR001705">
    <property type="entry name" value="Ribosomal_bL33"/>
</dbReference>
<comment type="similarity">
    <text evidence="1 5">Belongs to the bacterial ribosomal protein bL33 family.</text>
</comment>
<dbReference type="PANTHER" id="PTHR15238:SF1">
    <property type="entry name" value="LARGE RIBOSOMAL SUBUNIT PROTEIN BL33M"/>
    <property type="match status" value="1"/>
</dbReference>
<dbReference type="Proteomes" id="UP001064632">
    <property type="component" value="Chromosome"/>
</dbReference>
<dbReference type="InterPro" id="IPR011332">
    <property type="entry name" value="Ribosomal_zn-bd"/>
</dbReference>
<keyword evidence="3 5" id="KW-0687">Ribonucleoprotein</keyword>
<dbReference type="GO" id="GO:0005840">
    <property type="term" value="C:ribosome"/>
    <property type="evidence" value="ECO:0007669"/>
    <property type="project" value="UniProtKB-KW"/>
</dbReference>
<evidence type="ECO:0000313" key="6">
    <source>
        <dbReference type="EMBL" id="UXI68579.1"/>
    </source>
</evidence>
<dbReference type="NCBIfam" id="TIGR01023">
    <property type="entry name" value="rpmG_bact"/>
    <property type="match status" value="1"/>
</dbReference>
<name>A0ABY6BFD1_9GAMM</name>
<evidence type="ECO:0000256" key="3">
    <source>
        <dbReference type="ARBA" id="ARBA00023274"/>
    </source>
</evidence>
<keyword evidence="7" id="KW-1185">Reference proteome</keyword>
<evidence type="ECO:0000256" key="2">
    <source>
        <dbReference type="ARBA" id="ARBA00022980"/>
    </source>
</evidence>
<keyword evidence="2 5" id="KW-0689">Ribosomal protein</keyword>
<gene>
    <name evidence="5 6" type="primary">rpmG</name>
    <name evidence="6" type="ORF">N4264_02695</name>
</gene>
<dbReference type="Gene3D" id="2.20.28.120">
    <property type="entry name" value="Ribosomal protein L33"/>
    <property type="match status" value="1"/>
</dbReference>
<reference evidence="6" key="1">
    <citation type="submission" date="2022-09" db="EMBL/GenBank/DDBJ databases">
        <title>Tahibacter sp. nov., isolated from a fresh water.</title>
        <authorList>
            <person name="Baek J.H."/>
            <person name="Lee J.K."/>
            <person name="Kim J.M."/>
            <person name="Jeon C.O."/>
        </authorList>
    </citation>
    <scope>NUCLEOTIDE SEQUENCE</scope>
    <source>
        <strain evidence="6">W38</strain>
    </source>
</reference>
<dbReference type="HAMAP" id="MF_00294">
    <property type="entry name" value="Ribosomal_bL33"/>
    <property type="match status" value="1"/>
</dbReference>
<dbReference type="NCBIfam" id="NF001860">
    <property type="entry name" value="PRK00595.1"/>
    <property type="match status" value="1"/>
</dbReference>
<accession>A0ABY6BFD1</accession>
<evidence type="ECO:0000256" key="4">
    <source>
        <dbReference type="ARBA" id="ARBA00035176"/>
    </source>
</evidence>
<proteinExistence type="inferred from homology"/>
<evidence type="ECO:0000256" key="1">
    <source>
        <dbReference type="ARBA" id="ARBA00007596"/>
    </source>
</evidence>
<evidence type="ECO:0000256" key="5">
    <source>
        <dbReference type="HAMAP-Rule" id="MF_00294"/>
    </source>
</evidence>
<dbReference type="Pfam" id="PF00471">
    <property type="entry name" value="Ribosomal_L33"/>
    <property type="match status" value="1"/>
</dbReference>
<dbReference type="PANTHER" id="PTHR15238">
    <property type="entry name" value="54S RIBOSOMAL PROTEIN L39, MITOCHONDRIAL"/>
    <property type="match status" value="1"/>
</dbReference>
<sequence>MASKRDKIRLVSTAGTGHFYTTDKNKKTTPDKMEIKKYDPVIRKHVAYKEAKIK</sequence>
<dbReference type="EMBL" id="CP104694">
    <property type="protein sequence ID" value="UXI68579.1"/>
    <property type="molecule type" value="Genomic_DNA"/>
</dbReference>
<evidence type="ECO:0000313" key="7">
    <source>
        <dbReference type="Proteomes" id="UP001064632"/>
    </source>
</evidence>
<dbReference type="InterPro" id="IPR038584">
    <property type="entry name" value="Ribosomal_bL33_sf"/>
</dbReference>
<protein>
    <recommendedName>
        <fullName evidence="4 5">Large ribosomal subunit protein bL33</fullName>
    </recommendedName>
</protein>
<organism evidence="6 7">
    <name type="scientific">Tahibacter amnicola</name>
    <dbReference type="NCBI Taxonomy" id="2976241"/>
    <lineage>
        <taxon>Bacteria</taxon>
        <taxon>Pseudomonadati</taxon>
        <taxon>Pseudomonadota</taxon>
        <taxon>Gammaproteobacteria</taxon>
        <taxon>Lysobacterales</taxon>
        <taxon>Rhodanobacteraceae</taxon>
        <taxon>Tahibacter</taxon>
    </lineage>
</organism>
<dbReference type="SUPFAM" id="SSF57829">
    <property type="entry name" value="Zn-binding ribosomal proteins"/>
    <property type="match status" value="1"/>
</dbReference>
<dbReference type="InterPro" id="IPR018264">
    <property type="entry name" value="Ribosomal_bL33_CS"/>
</dbReference>